<keyword evidence="2" id="KW-0121">Carboxypeptidase</keyword>
<gene>
    <name evidence="8" type="ORF">C0Q70_08668</name>
</gene>
<dbReference type="Pfam" id="PF00450">
    <property type="entry name" value="Peptidase_S10"/>
    <property type="match status" value="1"/>
</dbReference>
<keyword evidence="4 7" id="KW-0732">Signal</keyword>
<dbReference type="EMBL" id="PZQS01000005">
    <property type="protein sequence ID" value="PVD29417.1"/>
    <property type="molecule type" value="Genomic_DNA"/>
</dbReference>
<evidence type="ECO:0000313" key="9">
    <source>
        <dbReference type="Proteomes" id="UP000245119"/>
    </source>
</evidence>
<protein>
    <recommendedName>
        <fullName evidence="10">Carboxypeptidase</fullName>
    </recommendedName>
</protein>
<dbReference type="PANTHER" id="PTHR11802:SF472">
    <property type="entry name" value="SERINE CARBOXYPEPTIDASE CPVL-RELATED"/>
    <property type="match status" value="1"/>
</dbReference>
<dbReference type="PROSITE" id="PS00560">
    <property type="entry name" value="CARBOXYPEPT_SER_HIS"/>
    <property type="match status" value="1"/>
</dbReference>
<dbReference type="InterPro" id="IPR033124">
    <property type="entry name" value="Ser_caboxypep_his_AS"/>
</dbReference>
<proteinExistence type="inferred from homology"/>
<dbReference type="OMA" id="QAAIFRQ"/>
<dbReference type="InterPro" id="IPR029058">
    <property type="entry name" value="AB_hydrolase_fold"/>
</dbReference>
<name>A0A2T7P7L3_POMCA</name>
<evidence type="ECO:0000256" key="6">
    <source>
        <dbReference type="ARBA" id="ARBA00023180"/>
    </source>
</evidence>
<evidence type="ECO:0000256" key="7">
    <source>
        <dbReference type="SAM" id="SignalP"/>
    </source>
</evidence>
<evidence type="ECO:0000313" key="8">
    <source>
        <dbReference type="EMBL" id="PVD29417.1"/>
    </source>
</evidence>
<dbReference type="GO" id="GO:0006508">
    <property type="term" value="P:proteolysis"/>
    <property type="evidence" value="ECO:0007669"/>
    <property type="project" value="UniProtKB-KW"/>
</dbReference>
<dbReference type="PRINTS" id="PR00724">
    <property type="entry name" value="CRBOXYPTASEC"/>
</dbReference>
<dbReference type="SUPFAM" id="SSF53474">
    <property type="entry name" value="alpha/beta-Hydrolases"/>
    <property type="match status" value="1"/>
</dbReference>
<dbReference type="InterPro" id="IPR001563">
    <property type="entry name" value="Peptidase_S10"/>
</dbReference>
<dbReference type="STRING" id="400727.A0A2T7P7L3"/>
<evidence type="ECO:0000256" key="1">
    <source>
        <dbReference type="ARBA" id="ARBA00009431"/>
    </source>
</evidence>
<keyword evidence="3" id="KW-0645">Protease</keyword>
<evidence type="ECO:0000256" key="3">
    <source>
        <dbReference type="ARBA" id="ARBA00022670"/>
    </source>
</evidence>
<keyword evidence="6" id="KW-0325">Glycoprotein</keyword>
<sequence length="466" mass="52970">MEINLVILFILGVAVQTHALTTQVPLNCDVEDGPLFLSPYIASNNIEEARRKSRVNCLPGGDNVESYSGYITVDTPSCGSNLFFWFFPAAENPQTAPVLMWLNGGPGRSSMYGAIFENGPLQLKDKTKLATTVLTERPVNWAGAFSMLYVDNPVGTGFSVTTGNCYAQNTEDVSRNLYSFMVQFYQMFPEYASLEFYVGGQSYAGKYVPAFAYFIHHQNLNEQRTVHIPLAGVYLGGGFCDPPSMLSALPDYLYSVGMYSKHSRDAHRQKIEEGLAKPNHNPFYPEDKDGYEYISYYFEYMYSKTGYASFDNILQDKVQLDEFSLPEFFNRTDVVRALHAQHHFSQNFLTVVMRFGNDFMKSTKLEMGFLMDHYKVLYYTGSLDVVANINMAEAFLLSTPWSGREAYGTMDRILWKYDKQLAGYVTKVNNFTRVIVRNAGHDVPHDQPEWTLAMMKNFISDISWSR</sequence>
<feature type="chain" id="PRO_5015483344" description="Carboxypeptidase" evidence="7">
    <location>
        <begin position="20"/>
        <end position="466"/>
    </location>
</feature>
<keyword evidence="9" id="KW-1185">Reference proteome</keyword>
<dbReference type="Gene3D" id="3.40.50.1820">
    <property type="entry name" value="alpha/beta hydrolase"/>
    <property type="match status" value="1"/>
</dbReference>
<evidence type="ECO:0000256" key="2">
    <source>
        <dbReference type="ARBA" id="ARBA00022645"/>
    </source>
</evidence>
<dbReference type="Proteomes" id="UP000245119">
    <property type="component" value="Linkage Group LG5"/>
</dbReference>
<evidence type="ECO:0008006" key="10">
    <source>
        <dbReference type="Google" id="ProtNLM"/>
    </source>
</evidence>
<dbReference type="AlphaFoldDB" id="A0A2T7P7L3"/>
<evidence type="ECO:0000256" key="5">
    <source>
        <dbReference type="ARBA" id="ARBA00022801"/>
    </source>
</evidence>
<reference evidence="8 9" key="1">
    <citation type="submission" date="2018-04" db="EMBL/GenBank/DDBJ databases">
        <title>The genome of golden apple snail Pomacea canaliculata provides insight into stress tolerance and invasive adaptation.</title>
        <authorList>
            <person name="Liu C."/>
            <person name="Liu B."/>
            <person name="Ren Y."/>
            <person name="Zhang Y."/>
            <person name="Wang H."/>
            <person name="Li S."/>
            <person name="Jiang F."/>
            <person name="Yin L."/>
            <person name="Zhang G."/>
            <person name="Qian W."/>
            <person name="Fan W."/>
        </authorList>
    </citation>
    <scope>NUCLEOTIDE SEQUENCE [LARGE SCALE GENOMIC DNA]</scope>
    <source>
        <strain evidence="8">SZHN2017</strain>
        <tissue evidence="8">Muscle</tissue>
    </source>
</reference>
<dbReference type="GO" id="GO:0004185">
    <property type="term" value="F:serine-type carboxypeptidase activity"/>
    <property type="evidence" value="ECO:0007669"/>
    <property type="project" value="InterPro"/>
</dbReference>
<accession>A0A2T7P7L3</accession>
<organism evidence="8 9">
    <name type="scientific">Pomacea canaliculata</name>
    <name type="common">Golden apple snail</name>
    <dbReference type="NCBI Taxonomy" id="400727"/>
    <lineage>
        <taxon>Eukaryota</taxon>
        <taxon>Metazoa</taxon>
        <taxon>Spiralia</taxon>
        <taxon>Lophotrochozoa</taxon>
        <taxon>Mollusca</taxon>
        <taxon>Gastropoda</taxon>
        <taxon>Caenogastropoda</taxon>
        <taxon>Architaenioglossa</taxon>
        <taxon>Ampullarioidea</taxon>
        <taxon>Ampullariidae</taxon>
        <taxon>Pomacea</taxon>
    </lineage>
</organism>
<dbReference type="OrthoDB" id="443318at2759"/>
<keyword evidence="5" id="KW-0378">Hydrolase</keyword>
<evidence type="ECO:0000256" key="4">
    <source>
        <dbReference type="ARBA" id="ARBA00022729"/>
    </source>
</evidence>
<dbReference type="PANTHER" id="PTHR11802">
    <property type="entry name" value="SERINE PROTEASE FAMILY S10 SERINE CARBOXYPEPTIDASE"/>
    <property type="match status" value="1"/>
</dbReference>
<feature type="signal peptide" evidence="7">
    <location>
        <begin position="1"/>
        <end position="19"/>
    </location>
</feature>
<comment type="caution">
    <text evidence="8">The sequence shown here is derived from an EMBL/GenBank/DDBJ whole genome shotgun (WGS) entry which is preliminary data.</text>
</comment>
<comment type="similarity">
    <text evidence="1">Belongs to the peptidase S10 family.</text>
</comment>